<reference evidence="4" key="1">
    <citation type="journal article" date="2019" name="Int. J. Syst. Evol. Microbiol.">
        <title>The Global Catalogue of Microorganisms (GCM) 10K type strain sequencing project: providing services to taxonomists for standard genome sequencing and annotation.</title>
        <authorList>
            <consortium name="The Broad Institute Genomics Platform"/>
            <consortium name="The Broad Institute Genome Sequencing Center for Infectious Disease"/>
            <person name="Wu L."/>
            <person name="Ma J."/>
        </authorList>
    </citation>
    <scope>NUCLEOTIDE SEQUENCE [LARGE SCALE GENOMIC DNA]</scope>
    <source>
        <strain evidence="4">JCM 19134</strain>
    </source>
</reference>
<sequence length="309" mass="33584">MDLDQLHPDLQPVYQKVPRVPFHAWWFRNLMPLAQAVRKRLTKPRPVAGVRSQETTLGGVGVKLYQPEQAQPRGLVLWLHGGGYILGDASINDDDCQRLVTGCGVAVVSVDYRLAPKHPFPAALQDVMSVWHWLVGNATSLGVSADCMVLAGQSAGAGLAAAVVQKIADDGGQQPLAQVLIYPMLDDRTAANTNLDAANHRLWSNVNNRAAWQMYLGQPPGAAQLPDYAAPGRRADLHGLPPAWIGCGSVDLFYPENQRYYQQLQAAGVPVEFYQVAGAPHGFDGLAPELALVEQFRGAYSDFIDQMLA</sequence>
<evidence type="ECO:0000259" key="2">
    <source>
        <dbReference type="Pfam" id="PF07859"/>
    </source>
</evidence>
<dbReference type="InterPro" id="IPR029058">
    <property type="entry name" value="AB_hydrolase_fold"/>
</dbReference>
<dbReference type="SUPFAM" id="SSF53474">
    <property type="entry name" value="alpha/beta-Hydrolases"/>
    <property type="match status" value="1"/>
</dbReference>
<evidence type="ECO:0000256" key="1">
    <source>
        <dbReference type="ARBA" id="ARBA00022801"/>
    </source>
</evidence>
<name>A0AAV3U8J0_9ALTE</name>
<comment type="caution">
    <text evidence="3">The sequence shown here is derived from an EMBL/GenBank/DDBJ whole genome shotgun (WGS) entry which is preliminary data.</text>
</comment>
<dbReference type="Gene3D" id="3.40.50.1820">
    <property type="entry name" value="alpha/beta hydrolase"/>
    <property type="match status" value="1"/>
</dbReference>
<dbReference type="PANTHER" id="PTHR48081">
    <property type="entry name" value="AB HYDROLASE SUPERFAMILY PROTEIN C4A8.06C"/>
    <property type="match status" value="1"/>
</dbReference>
<dbReference type="EMBL" id="BAABLX010000077">
    <property type="protein sequence ID" value="GAA4959118.1"/>
    <property type="molecule type" value="Genomic_DNA"/>
</dbReference>
<protein>
    <submittedName>
        <fullName evidence="3">Alpha/beta hydrolase</fullName>
    </submittedName>
</protein>
<evidence type="ECO:0000313" key="4">
    <source>
        <dbReference type="Proteomes" id="UP001409585"/>
    </source>
</evidence>
<proteinExistence type="predicted"/>
<keyword evidence="1 3" id="KW-0378">Hydrolase</keyword>
<organism evidence="3 4">
    <name type="scientific">Halioxenophilus aromaticivorans</name>
    <dbReference type="NCBI Taxonomy" id="1306992"/>
    <lineage>
        <taxon>Bacteria</taxon>
        <taxon>Pseudomonadati</taxon>
        <taxon>Pseudomonadota</taxon>
        <taxon>Gammaproteobacteria</taxon>
        <taxon>Alteromonadales</taxon>
        <taxon>Alteromonadaceae</taxon>
        <taxon>Halioxenophilus</taxon>
    </lineage>
</organism>
<dbReference type="AlphaFoldDB" id="A0AAV3U8J0"/>
<dbReference type="Pfam" id="PF07859">
    <property type="entry name" value="Abhydrolase_3"/>
    <property type="match status" value="1"/>
</dbReference>
<dbReference type="Proteomes" id="UP001409585">
    <property type="component" value="Unassembled WGS sequence"/>
</dbReference>
<dbReference type="InterPro" id="IPR050300">
    <property type="entry name" value="GDXG_lipolytic_enzyme"/>
</dbReference>
<evidence type="ECO:0000313" key="3">
    <source>
        <dbReference type="EMBL" id="GAA4959118.1"/>
    </source>
</evidence>
<dbReference type="RefSeq" id="WP_345427595.1">
    <property type="nucleotide sequence ID" value="NZ_AP031496.1"/>
</dbReference>
<gene>
    <name evidence="3" type="ORF">GCM10025791_45050</name>
</gene>
<keyword evidence="4" id="KW-1185">Reference proteome</keyword>
<accession>A0AAV3U8J0</accession>
<dbReference type="InterPro" id="IPR013094">
    <property type="entry name" value="AB_hydrolase_3"/>
</dbReference>
<dbReference type="PANTHER" id="PTHR48081:SF8">
    <property type="entry name" value="ALPHA_BETA HYDROLASE FOLD-3 DOMAIN-CONTAINING PROTEIN-RELATED"/>
    <property type="match status" value="1"/>
</dbReference>
<feature type="domain" description="Alpha/beta hydrolase fold-3" evidence="2">
    <location>
        <begin position="76"/>
        <end position="283"/>
    </location>
</feature>
<dbReference type="GO" id="GO:0016787">
    <property type="term" value="F:hydrolase activity"/>
    <property type="evidence" value="ECO:0007669"/>
    <property type="project" value="UniProtKB-KW"/>
</dbReference>